<dbReference type="InterPro" id="IPR009520">
    <property type="entry name" value="DUF1140"/>
</dbReference>
<evidence type="ECO:0000313" key="1">
    <source>
        <dbReference type="EMBL" id="CAD7757482.1"/>
    </source>
</evidence>
<protein>
    <submittedName>
        <fullName evidence="1">Uncharacterized protein</fullName>
    </submittedName>
</protein>
<accession>A0A8D6UB92</accession>
<name>A0A8D6UB92_9CAUD</name>
<reference evidence="1 2" key="1">
    <citation type="submission" date="2023-02" db="EMBL/GenBank/DDBJ databases">
        <authorList>
            <person name="Petit M.-A."/>
            <person name="Lossouarn J."/>
        </authorList>
    </citation>
    <scope>NUCLEOTIDE SEQUENCE [LARGE SCALE GENOMIC DNA]</scope>
</reference>
<dbReference type="Proteomes" id="UP000678481">
    <property type="component" value="Chromosome"/>
</dbReference>
<proteinExistence type="predicted"/>
<dbReference type="EMBL" id="LR990833">
    <property type="protein sequence ID" value="CAD7757482.1"/>
    <property type="molecule type" value="Genomic_DNA"/>
</dbReference>
<keyword evidence="2" id="KW-1185">Reference proteome</keyword>
<sequence length="108" mass="13426">MLSKYYTEIMKIQLREFKRLSKAHDKATELLMKMNEPDNMQSHTTQRYWQTLNKIEQCEKEMRTIIEELNELEKRFHWLDNLHQERFHFLTKDAELFQKIVTLMDIYK</sequence>
<dbReference type="Pfam" id="PF06600">
    <property type="entry name" value="DUF1140"/>
    <property type="match status" value="1"/>
</dbReference>
<gene>
    <name evidence="1" type="ORF">ARAMI_65</name>
</gene>
<organism evidence="1 2">
    <name type="scientific">Enterococcus phage Aramis</name>
    <dbReference type="NCBI Taxonomy" id="2795668"/>
    <lineage>
        <taxon>Viruses</taxon>
        <taxon>Duplodnaviria</taxon>
        <taxon>Heunggongvirae</taxon>
        <taxon>Uroviricota</taxon>
        <taxon>Caudoviricetes</taxon>
        <taxon>Aramisvirus</taxon>
        <taxon>Aramisvirus Aramis</taxon>
    </lineage>
</organism>
<evidence type="ECO:0000313" key="2">
    <source>
        <dbReference type="Proteomes" id="UP000678481"/>
    </source>
</evidence>